<dbReference type="Proteomes" id="UP001055439">
    <property type="component" value="Chromosome 7"/>
</dbReference>
<dbReference type="AlphaFoldDB" id="A0A9E7GUY4"/>
<dbReference type="OrthoDB" id="185373at2759"/>
<dbReference type="Pfam" id="PF13041">
    <property type="entry name" value="PPR_2"/>
    <property type="match status" value="2"/>
</dbReference>
<dbReference type="PROSITE" id="PS51375">
    <property type="entry name" value="PPR"/>
    <property type="match status" value="4"/>
</dbReference>
<keyword evidence="2" id="KW-0677">Repeat</keyword>
<sequence>MVEMAFLVASSSSSSYPSRVLSPTSATPNRKPPTSPRRKLRRSLAKPLLSDVRRDLTAVPHHTGPSSAAAAPSSSSTRNLLKYYARLASKLAKKGKLRDFLMIAESVLTSDAVAADSPQFVARIDPRLTAQGIAAVLRDGNLAEVIGFLSEAARLGFCLSSLFDKPALEALGLECRRLADEGKLEECVELMETLAGYEFSIKDIVDPDYILSKIIHTRDPDLAVRYASVFSHSQLLFCSILEEFGKKHDVGSAIKAFEIFKEKSGGMNMFAWRAMIDVCGLCGDCLKSRSIFEELLAQNITPNVYVFNSLMNVNAHDMSYTFGVYKHMQNLGVTADVTSYNILLKACCNAKRVDLAQNIYGEIRYMALKGALKLDVFTYTTMIKACGTDYYRAKALMDEMKTMGLTPNRISWSTLIDIYGAAQNIKGAMQAFRALRDVGIKLDVVAYTTAIKVCVENNNLKVAYSLFEEMKRYQIRPNWVTYNTLLRARNKYGSLHEVQQCLGIYQEMRKAGYRSNDYYLKELIEEWCEGVLCSKDQSRNVLGSDNYSEANSRKPYNLLLEKVAIHLQRDAGDSRAIDIRGLTKVEARIVVLSVLRMIKENYMLGKSIEDDIIITTEISKETMNSTGHEVDVRQSITEVLQDELGLDVRTRYGPPDHLLCNPSILPPDSNLQARRPQDLGVIKVTRESLLCWLQKRGRRWEADC</sequence>
<proteinExistence type="inferred from homology"/>
<feature type="repeat" description="PPR" evidence="3">
    <location>
        <begin position="408"/>
        <end position="442"/>
    </location>
</feature>
<feature type="repeat" description="PPR" evidence="3">
    <location>
        <begin position="268"/>
        <end position="302"/>
    </location>
</feature>
<organism evidence="5 6">
    <name type="scientific">Musa troglodytarum</name>
    <name type="common">fe'i banana</name>
    <dbReference type="NCBI Taxonomy" id="320322"/>
    <lineage>
        <taxon>Eukaryota</taxon>
        <taxon>Viridiplantae</taxon>
        <taxon>Streptophyta</taxon>
        <taxon>Embryophyta</taxon>
        <taxon>Tracheophyta</taxon>
        <taxon>Spermatophyta</taxon>
        <taxon>Magnoliopsida</taxon>
        <taxon>Liliopsida</taxon>
        <taxon>Zingiberales</taxon>
        <taxon>Musaceae</taxon>
        <taxon>Musa</taxon>
    </lineage>
</organism>
<feature type="region of interest" description="Disordered" evidence="4">
    <location>
        <begin position="9"/>
        <end position="44"/>
    </location>
</feature>
<evidence type="ECO:0000256" key="3">
    <source>
        <dbReference type="PROSITE-ProRule" id="PRU00708"/>
    </source>
</evidence>
<evidence type="ECO:0000256" key="4">
    <source>
        <dbReference type="SAM" id="MobiDB-lite"/>
    </source>
</evidence>
<dbReference type="Gene3D" id="1.25.40.10">
    <property type="entry name" value="Tetratricopeptide repeat domain"/>
    <property type="match status" value="2"/>
</dbReference>
<comment type="similarity">
    <text evidence="1">Belongs to the PPR family. P subfamily.</text>
</comment>
<gene>
    <name evidence="5" type="ORF">MUK42_11962</name>
</gene>
<name>A0A9E7GUY4_9LILI</name>
<protein>
    <submittedName>
        <fullName evidence="5">PPR repeat</fullName>
    </submittedName>
</protein>
<dbReference type="EMBL" id="CP097509">
    <property type="protein sequence ID" value="URE21565.1"/>
    <property type="molecule type" value="Genomic_DNA"/>
</dbReference>
<feature type="repeat" description="PPR" evidence="3">
    <location>
        <begin position="443"/>
        <end position="477"/>
    </location>
</feature>
<dbReference type="InterPro" id="IPR011990">
    <property type="entry name" value="TPR-like_helical_dom_sf"/>
</dbReference>
<accession>A0A9E7GUY4</accession>
<feature type="compositionally biased region" description="Low complexity" evidence="4">
    <location>
        <begin position="10"/>
        <end position="25"/>
    </location>
</feature>
<evidence type="ECO:0000313" key="5">
    <source>
        <dbReference type="EMBL" id="URE21565.1"/>
    </source>
</evidence>
<feature type="repeat" description="PPR" evidence="3">
    <location>
        <begin position="336"/>
        <end position="370"/>
    </location>
</feature>
<dbReference type="PANTHER" id="PTHR47936:SF1">
    <property type="entry name" value="PENTATRICOPEPTIDE REPEAT-CONTAINING PROTEIN GUN1, CHLOROPLASTIC"/>
    <property type="match status" value="1"/>
</dbReference>
<keyword evidence="6" id="KW-1185">Reference proteome</keyword>
<evidence type="ECO:0000313" key="6">
    <source>
        <dbReference type="Proteomes" id="UP001055439"/>
    </source>
</evidence>
<reference evidence="5" key="1">
    <citation type="submission" date="2022-05" db="EMBL/GenBank/DDBJ databases">
        <title>The Musa troglodytarum L. genome provides insights into the mechanism of non-climacteric behaviour and enrichment of carotenoids.</title>
        <authorList>
            <person name="Wang J."/>
        </authorList>
    </citation>
    <scope>NUCLEOTIDE SEQUENCE</scope>
    <source>
        <tissue evidence="5">Leaf</tissue>
    </source>
</reference>
<dbReference type="Pfam" id="PF01535">
    <property type="entry name" value="PPR"/>
    <property type="match status" value="2"/>
</dbReference>
<dbReference type="PANTHER" id="PTHR47936">
    <property type="entry name" value="PPR_LONG DOMAIN-CONTAINING PROTEIN"/>
    <property type="match status" value="1"/>
</dbReference>
<evidence type="ECO:0000256" key="2">
    <source>
        <dbReference type="ARBA" id="ARBA00022737"/>
    </source>
</evidence>
<dbReference type="NCBIfam" id="TIGR00756">
    <property type="entry name" value="PPR"/>
    <property type="match status" value="1"/>
</dbReference>
<dbReference type="InterPro" id="IPR002885">
    <property type="entry name" value="PPR_rpt"/>
</dbReference>
<evidence type="ECO:0000256" key="1">
    <source>
        <dbReference type="ARBA" id="ARBA00007626"/>
    </source>
</evidence>